<evidence type="ECO:0000313" key="3">
    <source>
        <dbReference type="EMBL" id="SNC77153.1"/>
    </source>
</evidence>
<gene>
    <name evidence="3" type="ORF">SAMN06265337_3733</name>
</gene>
<reference evidence="4" key="1">
    <citation type="submission" date="2017-06" db="EMBL/GenBank/DDBJ databases">
        <authorList>
            <person name="Varghese N."/>
            <person name="Submissions S."/>
        </authorList>
    </citation>
    <scope>NUCLEOTIDE SEQUENCE [LARGE SCALE GENOMIC DNA]</scope>
    <source>
        <strain evidence="4">DSM 11116</strain>
    </source>
</reference>
<evidence type="ECO:0000259" key="2">
    <source>
        <dbReference type="Pfam" id="PF01266"/>
    </source>
</evidence>
<dbReference type="Gene3D" id="3.50.50.60">
    <property type="entry name" value="FAD/NAD(P)-binding domain"/>
    <property type="match status" value="1"/>
</dbReference>
<dbReference type="GO" id="GO:0005737">
    <property type="term" value="C:cytoplasm"/>
    <property type="evidence" value="ECO:0007669"/>
    <property type="project" value="TreeGrafter"/>
</dbReference>
<dbReference type="OrthoDB" id="1491488at2"/>
<dbReference type="InterPro" id="IPR036188">
    <property type="entry name" value="FAD/NAD-bd_sf"/>
</dbReference>
<sequence>MALHNLSYWEHQAFLHGSDVVIVGGGLVGLTAAIYTRQLRPTARVLVLERDVLPNGASTKNAGFACFGSISELLEQEGRGGTEALLAVVRARWDGLRRLRELLGDEPIRYQPEGGFELFRPEDKDIAATCQKHIAYYNELLAPLIEHTNIFRDASPRIASLGLAGTAVMLENTAEGSLDTGQMMQALLRKAWAAGVTVLHGCPVLGVEAAHGNVRVQLEGLELQAGQVLVATNAFSRELLPGLDVIPGRGQVLVTEPIPGLQLPGTFHYDKGYYYFRQVGERVLLGGGRNLDFQAEETTESGITPLVQQRLEQLLHEVILPGRRPRIDYRWSGVMGFGRELEPIIREVEPGLFVAVRCNGMGVAMGAGSGWQAAKLISK</sequence>
<keyword evidence="1" id="KW-0472">Membrane</keyword>
<keyword evidence="1" id="KW-1133">Transmembrane helix</keyword>
<organism evidence="3 4">
    <name type="scientific">Hymenobacter gelipurpurascens</name>
    <dbReference type="NCBI Taxonomy" id="89968"/>
    <lineage>
        <taxon>Bacteria</taxon>
        <taxon>Pseudomonadati</taxon>
        <taxon>Bacteroidota</taxon>
        <taxon>Cytophagia</taxon>
        <taxon>Cytophagales</taxon>
        <taxon>Hymenobacteraceae</taxon>
        <taxon>Hymenobacter</taxon>
    </lineage>
</organism>
<name>A0A212UG57_9BACT</name>
<keyword evidence="1" id="KW-0812">Transmembrane</keyword>
<evidence type="ECO:0000313" key="4">
    <source>
        <dbReference type="Proteomes" id="UP000198131"/>
    </source>
</evidence>
<accession>A0A212UG57</accession>
<feature type="domain" description="FAD dependent oxidoreductase" evidence="2">
    <location>
        <begin position="19"/>
        <end position="376"/>
    </location>
</feature>
<dbReference type="Proteomes" id="UP000198131">
    <property type="component" value="Unassembled WGS sequence"/>
</dbReference>
<protein>
    <submittedName>
        <fullName evidence="3">Glycine/D-amino acid oxidase</fullName>
    </submittedName>
</protein>
<dbReference type="RefSeq" id="WP_088845145.1">
    <property type="nucleotide sequence ID" value="NZ_FYEW01000003.1"/>
</dbReference>
<evidence type="ECO:0000256" key="1">
    <source>
        <dbReference type="SAM" id="Phobius"/>
    </source>
</evidence>
<dbReference type="PANTHER" id="PTHR13847:SF281">
    <property type="entry name" value="FAD DEPENDENT OXIDOREDUCTASE DOMAIN-CONTAINING PROTEIN"/>
    <property type="match status" value="1"/>
</dbReference>
<dbReference type="Gene3D" id="3.30.9.10">
    <property type="entry name" value="D-Amino Acid Oxidase, subunit A, domain 2"/>
    <property type="match status" value="1"/>
</dbReference>
<keyword evidence="4" id="KW-1185">Reference proteome</keyword>
<dbReference type="EMBL" id="FYEW01000003">
    <property type="protein sequence ID" value="SNC77153.1"/>
    <property type="molecule type" value="Genomic_DNA"/>
</dbReference>
<proteinExistence type="predicted"/>
<dbReference type="Pfam" id="PF01266">
    <property type="entry name" value="DAO"/>
    <property type="match status" value="1"/>
</dbReference>
<dbReference type="AlphaFoldDB" id="A0A212UG57"/>
<dbReference type="InterPro" id="IPR006076">
    <property type="entry name" value="FAD-dep_OxRdtase"/>
</dbReference>
<dbReference type="PANTHER" id="PTHR13847">
    <property type="entry name" value="SARCOSINE DEHYDROGENASE-RELATED"/>
    <property type="match status" value="1"/>
</dbReference>
<dbReference type="SUPFAM" id="SSF51971">
    <property type="entry name" value="Nucleotide-binding domain"/>
    <property type="match status" value="1"/>
</dbReference>
<feature type="transmembrane region" description="Helical" evidence="1">
    <location>
        <begin position="13"/>
        <end position="35"/>
    </location>
</feature>